<name>A0ABV2API5_9EUKA</name>
<gene>
    <name evidence="1" type="ORF">MHBO_003107</name>
</gene>
<evidence type="ECO:0000313" key="1">
    <source>
        <dbReference type="EMBL" id="MES1921575.1"/>
    </source>
</evidence>
<accession>A0ABV2API5</accession>
<protein>
    <submittedName>
        <fullName evidence="1">Uncharacterized protein</fullName>
    </submittedName>
</protein>
<proteinExistence type="predicted"/>
<reference evidence="1 2" key="1">
    <citation type="journal article" date="2024" name="BMC Biol.">
        <title>Comparative genomics of Ascetosporea gives new insight into the evolutionary basis for animal parasitism in Rhizaria.</title>
        <authorList>
            <person name="Hiltunen Thoren M."/>
            <person name="Onut-Brannstrom I."/>
            <person name="Alfjorden A."/>
            <person name="Peckova H."/>
            <person name="Swords F."/>
            <person name="Hooper C."/>
            <person name="Holzer A.S."/>
            <person name="Bass D."/>
            <person name="Burki F."/>
        </authorList>
    </citation>
    <scope>NUCLEOTIDE SEQUENCE [LARGE SCALE GENOMIC DNA]</scope>
    <source>
        <strain evidence="1">20-A016</strain>
    </source>
</reference>
<sequence>MKFNLTVAILRGLENDQVKKFLEMGAKENPKVGNKLANEIVETMNLLIKKKLKKLTEENLSEFFKLLEEAKFYYEKENREQKWFEMVESTADNIENPWISEKIIEWKSIHSY</sequence>
<dbReference type="Proteomes" id="UP001439008">
    <property type="component" value="Unassembled WGS sequence"/>
</dbReference>
<dbReference type="EMBL" id="JBDODL010001498">
    <property type="protein sequence ID" value="MES1921575.1"/>
    <property type="molecule type" value="Genomic_DNA"/>
</dbReference>
<dbReference type="Gene3D" id="1.10.8.50">
    <property type="match status" value="1"/>
</dbReference>
<keyword evidence="2" id="KW-1185">Reference proteome</keyword>
<organism evidence="1 2">
    <name type="scientific">Bonamia ostreae</name>
    <dbReference type="NCBI Taxonomy" id="126728"/>
    <lineage>
        <taxon>Eukaryota</taxon>
        <taxon>Sar</taxon>
        <taxon>Rhizaria</taxon>
        <taxon>Endomyxa</taxon>
        <taxon>Ascetosporea</taxon>
        <taxon>Haplosporida</taxon>
        <taxon>Bonamia</taxon>
    </lineage>
</organism>
<comment type="caution">
    <text evidence="1">The sequence shown here is derived from an EMBL/GenBank/DDBJ whole genome shotgun (WGS) entry which is preliminary data.</text>
</comment>
<evidence type="ECO:0000313" key="2">
    <source>
        <dbReference type="Proteomes" id="UP001439008"/>
    </source>
</evidence>